<organism evidence="2">
    <name type="scientific">Salmonella muenchen</name>
    <dbReference type="NCBI Taxonomy" id="596"/>
    <lineage>
        <taxon>Bacteria</taxon>
        <taxon>Pseudomonadati</taxon>
        <taxon>Pseudomonadota</taxon>
        <taxon>Gammaproteobacteria</taxon>
        <taxon>Enterobacterales</taxon>
        <taxon>Enterobacteriaceae</taxon>
        <taxon>Salmonella</taxon>
    </lineage>
</organism>
<keyword evidence="1" id="KW-0175">Coiled coil</keyword>
<dbReference type="SUPFAM" id="SSF57997">
    <property type="entry name" value="Tropomyosin"/>
    <property type="match status" value="1"/>
</dbReference>
<dbReference type="AlphaFoldDB" id="A0A5U8XKA9"/>
<comment type="caution">
    <text evidence="2">The sequence shown here is derived from an EMBL/GenBank/DDBJ whole genome shotgun (WGS) entry which is preliminary data.</text>
</comment>
<dbReference type="EMBL" id="AAGUDP010000006">
    <property type="protein sequence ID" value="EBS0563256.1"/>
    <property type="molecule type" value="Genomic_DNA"/>
</dbReference>
<protein>
    <recommendedName>
        <fullName evidence="3">Virion structural protein</fullName>
    </recommendedName>
</protein>
<feature type="coiled-coil region" evidence="1">
    <location>
        <begin position="270"/>
        <end position="360"/>
    </location>
</feature>
<proteinExistence type="predicted"/>
<feature type="coiled-coil region" evidence="1">
    <location>
        <begin position="180"/>
        <end position="207"/>
    </location>
</feature>
<gene>
    <name evidence="2" type="ORF">DTU56_09015</name>
</gene>
<sequence>MSKAVMQYPLDLFGTILGNNVSHPIKLGTGTINRAFAFPTGPFFVDTLRLAPVNAPNKPLVRGTDYEVILLHPSLTKMTGGREVATAIVVTRSAVPSDITASAHIVGGPYAANVDNIVQCIESLELDDPTIDFYELRNVPDEFAGAPAFRDVGDFFGFEYIVTLLAKLNEAIRLGASAEMVQIQNMLKAYRQEMLAALDEHRNAEGNVHKVTRGQLDVYSTSEVRTLIQNVQSSINSVLQDIGTLNATDTDLAQKIAALVSSIGTWNTQLNTVDQNYQKTQLQIAELMDEILILETQVGLLTQQLNDLRAGLAAANQEINNLKQQIADMGTANQGLENRIAALEQALAKTNSDLAAHKSAANPHDQYLNKNTGGVVQANVHINANLTTRDDVQSAAGTK</sequence>
<evidence type="ECO:0008006" key="3">
    <source>
        <dbReference type="Google" id="ProtNLM"/>
    </source>
</evidence>
<evidence type="ECO:0000256" key="1">
    <source>
        <dbReference type="SAM" id="Coils"/>
    </source>
</evidence>
<accession>A0A5U8XKA9</accession>
<evidence type="ECO:0000313" key="2">
    <source>
        <dbReference type="EMBL" id="EBS0563256.1"/>
    </source>
</evidence>
<name>A0A5U8XKA9_SALMU</name>
<reference evidence="2" key="1">
    <citation type="submission" date="2018-07" db="EMBL/GenBank/DDBJ databases">
        <authorList>
            <person name="Ashton P.M."/>
            <person name="Dallman T."/>
            <person name="Nair S."/>
            <person name="De Pinna E."/>
            <person name="Peters T."/>
            <person name="Grant K."/>
        </authorList>
    </citation>
    <scope>NUCLEOTIDE SEQUENCE</scope>
    <source>
        <strain evidence="2">142535</strain>
    </source>
</reference>
<dbReference type="Gene3D" id="1.10.287.1490">
    <property type="match status" value="1"/>
</dbReference>